<dbReference type="Proteomes" id="UP001600109">
    <property type="component" value="Unassembled WGS sequence"/>
</dbReference>
<evidence type="ECO:0000313" key="3">
    <source>
        <dbReference type="Proteomes" id="UP001600109"/>
    </source>
</evidence>
<keyword evidence="1" id="KW-0472">Membrane</keyword>
<keyword evidence="1" id="KW-0812">Transmembrane</keyword>
<evidence type="ECO:0000313" key="2">
    <source>
        <dbReference type="EMBL" id="MFE3866913.1"/>
    </source>
</evidence>
<proteinExistence type="predicted"/>
<evidence type="ECO:0000256" key="1">
    <source>
        <dbReference type="SAM" id="Phobius"/>
    </source>
</evidence>
<keyword evidence="3" id="KW-1185">Reference proteome</keyword>
<protein>
    <recommendedName>
        <fullName evidence="4">Anti-sigma factor</fullName>
    </recommendedName>
</protein>
<dbReference type="RefSeq" id="WP_379853561.1">
    <property type="nucleotide sequence ID" value="NZ_JBHZPZ010000002.1"/>
</dbReference>
<keyword evidence="1" id="KW-1133">Transmembrane helix</keyword>
<dbReference type="EMBL" id="JBHZPZ010000002">
    <property type="protein sequence ID" value="MFE3866913.1"/>
    <property type="molecule type" value="Genomic_DNA"/>
</dbReference>
<feature type="transmembrane region" description="Helical" evidence="1">
    <location>
        <begin position="45"/>
        <end position="64"/>
    </location>
</feature>
<accession>A0ABW6HSE7</accession>
<organism evidence="2 3">
    <name type="scientific">Flavobacterium xylosi</name>
    <dbReference type="NCBI Taxonomy" id="3230415"/>
    <lineage>
        <taxon>Bacteria</taxon>
        <taxon>Pseudomonadati</taxon>
        <taxon>Bacteroidota</taxon>
        <taxon>Flavobacteriia</taxon>
        <taxon>Flavobacteriales</taxon>
        <taxon>Flavobacteriaceae</taxon>
        <taxon>Flavobacterium</taxon>
    </lineage>
</organism>
<reference evidence="2 3" key="1">
    <citation type="submission" date="2024-06" db="EMBL/GenBank/DDBJ databases">
        <title>Flavobacterium spp. isolated from glacier.</title>
        <authorList>
            <person name="Han D."/>
        </authorList>
    </citation>
    <scope>NUCLEOTIDE SEQUENCE [LARGE SCALE GENOMIC DNA]</scope>
    <source>
        <strain evidence="2 3">LS2P90</strain>
    </source>
</reference>
<gene>
    <name evidence="2" type="ORF">ACFX5E_02360</name>
</gene>
<comment type="caution">
    <text evidence="2">The sequence shown here is derived from an EMBL/GenBank/DDBJ whole genome shotgun (WGS) entry which is preliminary data.</text>
</comment>
<sequence length="230" mass="25756">MEPNKLEANFKEQLNSREIKPSEMAWGKLDAMLTNAEKPKAKFRWMYIAASFVGFLLVGTIYFSQNKNEIGKQKNEVVIQNGITPKAAVIPDNVIDLKAEERKSLVTNVVQKVTLGANKSPKLKKESIVIKSNSNQNQIAEVSISNQKTEQQSIKQQTKTVPVDELLAAVENPSKKESQLNQKPVIHVNAINLLSQVDGELELSFREKVITKVSKNYQTVKVALANRNIE</sequence>
<evidence type="ECO:0008006" key="4">
    <source>
        <dbReference type="Google" id="ProtNLM"/>
    </source>
</evidence>
<name>A0ABW6HSE7_9FLAO</name>